<dbReference type="PANTHER" id="PTHR10642:SF26">
    <property type="entry name" value="RIBONUCLEASE H1"/>
    <property type="match status" value="1"/>
</dbReference>
<organism evidence="9 10">
    <name type="scientific">Arcobacter caeni</name>
    <dbReference type="NCBI Taxonomy" id="1912877"/>
    <lineage>
        <taxon>Bacteria</taxon>
        <taxon>Pseudomonadati</taxon>
        <taxon>Campylobacterota</taxon>
        <taxon>Epsilonproteobacteria</taxon>
        <taxon>Campylobacterales</taxon>
        <taxon>Arcobacteraceae</taxon>
        <taxon>Arcobacter</taxon>
    </lineage>
</organism>
<keyword evidence="5" id="KW-0479">Metal-binding</keyword>
<protein>
    <recommendedName>
        <fullName evidence="3">ribonuclease H</fullName>
        <ecNumber evidence="3">3.1.26.4</ecNumber>
    </recommendedName>
</protein>
<keyword evidence="10" id="KW-1185">Reference proteome</keyword>
<dbReference type="Pfam" id="PF00075">
    <property type="entry name" value="RNase_H"/>
    <property type="match status" value="1"/>
</dbReference>
<evidence type="ECO:0000256" key="5">
    <source>
        <dbReference type="ARBA" id="ARBA00022723"/>
    </source>
</evidence>
<evidence type="ECO:0000259" key="8">
    <source>
        <dbReference type="PROSITE" id="PS50879"/>
    </source>
</evidence>
<dbReference type="PROSITE" id="PS50879">
    <property type="entry name" value="RNASE_H_1"/>
    <property type="match status" value="1"/>
</dbReference>
<comment type="catalytic activity">
    <reaction evidence="1">
        <text>Endonucleolytic cleavage to 5'-phosphomonoester.</text>
        <dbReference type="EC" id="3.1.26.4"/>
    </reaction>
</comment>
<dbReference type="EC" id="3.1.26.4" evidence="3"/>
<dbReference type="Gene3D" id="3.30.420.10">
    <property type="entry name" value="Ribonuclease H-like superfamily/Ribonuclease H"/>
    <property type="match status" value="1"/>
</dbReference>
<sequence length="273" mass="31011">MKIDNNFIQLISHKNTLNKEQFKILGLDSQENENWKNEALEKEVSRNDANMLMLLKGELSLKAQEQIIKNYHTVLEFNNIKPKSVYEISEVKSEIKNTQTNDDEEFIKIYCDGACSGNPGNAGSGLAIYSNKKNPVLLYGAYEEEGTNNIAELNALHQALIIAKQTSSENIISIFSDSKYAIDCITTWAFGWKANGWSKKGGEIKNLELIKEAHDLFLRLKDKIEIKHVKGHAGVEGNELADRMAVYTIKAKNKNFEFYSYNKIEEVLSMKSY</sequence>
<name>A0A363CX81_9BACT</name>
<dbReference type="GO" id="GO:0043137">
    <property type="term" value="P:DNA replication, removal of RNA primer"/>
    <property type="evidence" value="ECO:0007669"/>
    <property type="project" value="TreeGrafter"/>
</dbReference>
<evidence type="ECO:0000256" key="7">
    <source>
        <dbReference type="ARBA" id="ARBA00022801"/>
    </source>
</evidence>
<comment type="similarity">
    <text evidence="2">Belongs to the RNase H family.</text>
</comment>
<dbReference type="InterPro" id="IPR002156">
    <property type="entry name" value="RNaseH_domain"/>
</dbReference>
<dbReference type="EMBL" id="MUXE01000015">
    <property type="protein sequence ID" value="PUE63684.1"/>
    <property type="molecule type" value="Genomic_DNA"/>
</dbReference>
<dbReference type="SUPFAM" id="SSF53098">
    <property type="entry name" value="Ribonuclease H-like"/>
    <property type="match status" value="1"/>
</dbReference>
<dbReference type="OrthoDB" id="7845843at2"/>
<dbReference type="GO" id="GO:0003676">
    <property type="term" value="F:nucleic acid binding"/>
    <property type="evidence" value="ECO:0007669"/>
    <property type="project" value="InterPro"/>
</dbReference>
<evidence type="ECO:0000256" key="4">
    <source>
        <dbReference type="ARBA" id="ARBA00022722"/>
    </source>
</evidence>
<gene>
    <name evidence="9" type="ORF">B0174_09690</name>
</gene>
<keyword evidence="7" id="KW-0378">Hydrolase</keyword>
<evidence type="ECO:0000256" key="6">
    <source>
        <dbReference type="ARBA" id="ARBA00022759"/>
    </source>
</evidence>
<dbReference type="CDD" id="cd09280">
    <property type="entry name" value="RNase_HI_eukaryote_like"/>
    <property type="match status" value="1"/>
</dbReference>
<comment type="caution">
    <text evidence="9">The sequence shown here is derived from an EMBL/GenBank/DDBJ whole genome shotgun (WGS) entry which is preliminary data.</text>
</comment>
<dbReference type="RefSeq" id="WP_108560156.1">
    <property type="nucleotide sequence ID" value="NZ_MUXE01000015.1"/>
</dbReference>
<evidence type="ECO:0000313" key="9">
    <source>
        <dbReference type="EMBL" id="PUE63684.1"/>
    </source>
</evidence>
<dbReference type="InterPro" id="IPR036397">
    <property type="entry name" value="RNaseH_sf"/>
</dbReference>
<dbReference type="GO" id="GO:0004523">
    <property type="term" value="F:RNA-DNA hybrid ribonuclease activity"/>
    <property type="evidence" value="ECO:0007669"/>
    <property type="project" value="UniProtKB-EC"/>
</dbReference>
<evidence type="ECO:0000256" key="3">
    <source>
        <dbReference type="ARBA" id="ARBA00012180"/>
    </source>
</evidence>
<dbReference type="GO" id="GO:0046872">
    <property type="term" value="F:metal ion binding"/>
    <property type="evidence" value="ECO:0007669"/>
    <property type="project" value="UniProtKB-KW"/>
</dbReference>
<keyword evidence="4" id="KW-0540">Nuclease</keyword>
<reference evidence="9 10" key="1">
    <citation type="submission" date="2017-02" db="EMBL/GenBank/DDBJ databases">
        <title>Arcobacter caeni sp. nov, a new Arcobacter species isolated from reclaimed water.</title>
        <authorList>
            <person name="Figueras M.J."/>
            <person name="Perez-Cataluna A."/>
            <person name="Salas-Masso N."/>
        </authorList>
    </citation>
    <scope>NUCLEOTIDE SEQUENCE [LARGE SCALE GENOMIC DNA]</scope>
    <source>
        <strain evidence="9 10">RW17-10</strain>
    </source>
</reference>
<dbReference type="InterPro" id="IPR050092">
    <property type="entry name" value="RNase_H"/>
</dbReference>
<dbReference type="PANTHER" id="PTHR10642">
    <property type="entry name" value="RIBONUCLEASE H1"/>
    <property type="match status" value="1"/>
</dbReference>
<accession>A0A363CX81</accession>
<dbReference type="InterPro" id="IPR012337">
    <property type="entry name" value="RNaseH-like_sf"/>
</dbReference>
<feature type="domain" description="RNase H type-1" evidence="8">
    <location>
        <begin position="103"/>
        <end position="250"/>
    </location>
</feature>
<evidence type="ECO:0000313" key="10">
    <source>
        <dbReference type="Proteomes" id="UP000251135"/>
    </source>
</evidence>
<proteinExistence type="inferred from homology"/>
<keyword evidence="6" id="KW-0255">Endonuclease</keyword>
<evidence type="ECO:0000256" key="1">
    <source>
        <dbReference type="ARBA" id="ARBA00000077"/>
    </source>
</evidence>
<dbReference type="AlphaFoldDB" id="A0A363CX81"/>
<dbReference type="Proteomes" id="UP000251135">
    <property type="component" value="Unassembled WGS sequence"/>
</dbReference>
<evidence type="ECO:0000256" key="2">
    <source>
        <dbReference type="ARBA" id="ARBA00005300"/>
    </source>
</evidence>